<evidence type="ECO:0000256" key="1">
    <source>
        <dbReference type="ARBA" id="ARBA00001947"/>
    </source>
</evidence>
<dbReference type="PANTHER" id="PTHR11705:SF143">
    <property type="entry name" value="SLL0236 PROTEIN"/>
    <property type="match status" value="1"/>
</dbReference>
<keyword evidence="5" id="KW-0862">Zinc</keyword>
<dbReference type="Pfam" id="PF00246">
    <property type="entry name" value="Peptidase_M14"/>
    <property type="match status" value="1"/>
</dbReference>
<evidence type="ECO:0000256" key="4">
    <source>
        <dbReference type="ARBA" id="ARBA00022801"/>
    </source>
</evidence>
<evidence type="ECO:0000313" key="9">
    <source>
        <dbReference type="EMBL" id="GAA4832969.1"/>
    </source>
</evidence>
<organism evidence="9 10">
    <name type="scientific">Algivirga pacifica</name>
    <dbReference type="NCBI Taxonomy" id="1162670"/>
    <lineage>
        <taxon>Bacteria</taxon>
        <taxon>Pseudomonadati</taxon>
        <taxon>Bacteroidota</taxon>
        <taxon>Cytophagia</taxon>
        <taxon>Cytophagales</taxon>
        <taxon>Flammeovirgaceae</taxon>
        <taxon>Algivirga</taxon>
    </lineage>
</organism>
<dbReference type="InterPro" id="IPR000834">
    <property type="entry name" value="Peptidase_M14"/>
</dbReference>
<dbReference type="PANTHER" id="PTHR11705">
    <property type="entry name" value="PROTEASE FAMILY M14 CARBOXYPEPTIDASE A,B"/>
    <property type="match status" value="1"/>
</dbReference>
<keyword evidence="4" id="KW-0378">Hydrolase</keyword>
<dbReference type="SUPFAM" id="SSF53187">
    <property type="entry name" value="Zn-dependent exopeptidases"/>
    <property type="match status" value="1"/>
</dbReference>
<gene>
    <name evidence="9" type="ORF">GCM10023331_17800</name>
</gene>
<keyword evidence="10" id="KW-1185">Reference proteome</keyword>
<evidence type="ECO:0000256" key="3">
    <source>
        <dbReference type="ARBA" id="ARBA00022670"/>
    </source>
</evidence>
<proteinExistence type="inferred from homology"/>
<dbReference type="PROSITE" id="PS51257">
    <property type="entry name" value="PROKAR_LIPOPROTEIN"/>
    <property type="match status" value="1"/>
</dbReference>
<dbReference type="SMART" id="SM00631">
    <property type="entry name" value="Zn_pept"/>
    <property type="match status" value="1"/>
</dbReference>
<dbReference type="CDD" id="cd06239">
    <property type="entry name" value="M14-like"/>
    <property type="match status" value="1"/>
</dbReference>
<feature type="domain" description="Peptidase M14" evidence="8">
    <location>
        <begin position="48"/>
        <end position="308"/>
    </location>
</feature>
<evidence type="ECO:0000256" key="6">
    <source>
        <dbReference type="ARBA" id="ARBA00023049"/>
    </source>
</evidence>
<evidence type="ECO:0000256" key="5">
    <source>
        <dbReference type="ARBA" id="ARBA00022833"/>
    </source>
</evidence>
<evidence type="ECO:0000256" key="2">
    <source>
        <dbReference type="ARBA" id="ARBA00005988"/>
    </source>
</evidence>
<keyword evidence="3" id="KW-0645">Protease</keyword>
<feature type="active site" description="Proton donor/acceptor" evidence="7">
    <location>
        <position position="280"/>
    </location>
</feature>
<keyword evidence="6" id="KW-0482">Metalloprotease</keyword>
<comment type="similarity">
    <text evidence="2 7">Belongs to the peptidase M14 family.</text>
</comment>
<reference evidence="10" key="1">
    <citation type="journal article" date="2019" name="Int. J. Syst. Evol. Microbiol.">
        <title>The Global Catalogue of Microorganisms (GCM) 10K type strain sequencing project: providing services to taxonomists for standard genome sequencing and annotation.</title>
        <authorList>
            <consortium name="The Broad Institute Genomics Platform"/>
            <consortium name="The Broad Institute Genome Sequencing Center for Infectious Disease"/>
            <person name="Wu L."/>
            <person name="Ma J."/>
        </authorList>
    </citation>
    <scope>NUCLEOTIDE SEQUENCE [LARGE SCALE GENOMIC DNA]</scope>
    <source>
        <strain evidence="10">JCM 18326</strain>
    </source>
</reference>
<evidence type="ECO:0000313" key="10">
    <source>
        <dbReference type="Proteomes" id="UP001500298"/>
    </source>
</evidence>
<evidence type="ECO:0000256" key="7">
    <source>
        <dbReference type="PROSITE-ProRule" id="PRU01379"/>
    </source>
</evidence>
<sequence>MKVLSYLTLLLLLITACDTQKTTKGIASSQKQQYALGQQLLKDYPQFKETTITDRRVAHQTVQQLLQQLPTSFEVVEKGTSIEGRKIYLVSIGEGDIDVLLWSQMHGDEVTATMALMDIFNFLKDTTVMKEEKAQLLSEVKLHFIPMLNPDGAERFQRRNALGVDINRDALRLQSPEAQILKQVRDSLKADFGFNLHDQSRYYSAGDSDKPATISFLAPAYNEAREINQKRKEAMQVIAVMNQALQQQMPGQVAKYDDTFEPRAFGDNIQKWGTRTILIESGGYPQDREKQYIRQMNYLAILSALFSIAEEGYKAYDIAEYHALPENQRKLLDLKLSKVRYPLNGKEYLLDLGIRRNESIGTVNDPFVYVGRITDVGDLSTSTAYQYFDAEGLRLQGGKVYPKVFQKVEEIGTLDMQALLKEGYTYVKVKELAEEKRYAYLLPLLAEDQEPSRIGYGSHATFLLKRGEVLEAAVVNGVLIKFSENVVLNK</sequence>
<dbReference type="Gene3D" id="3.40.630.10">
    <property type="entry name" value="Zn peptidases"/>
    <property type="match status" value="1"/>
</dbReference>
<accession>A0ABP9D773</accession>
<protein>
    <recommendedName>
        <fullName evidence="8">Peptidase M14 domain-containing protein</fullName>
    </recommendedName>
</protein>
<dbReference type="EMBL" id="BAABJX010000026">
    <property type="protein sequence ID" value="GAA4832969.1"/>
    <property type="molecule type" value="Genomic_DNA"/>
</dbReference>
<evidence type="ECO:0000259" key="8">
    <source>
        <dbReference type="PROSITE" id="PS52035"/>
    </source>
</evidence>
<dbReference type="PROSITE" id="PS52035">
    <property type="entry name" value="PEPTIDASE_M14"/>
    <property type="match status" value="1"/>
</dbReference>
<comment type="caution">
    <text evidence="9">The sequence shown here is derived from an EMBL/GenBank/DDBJ whole genome shotgun (WGS) entry which is preliminary data.</text>
</comment>
<dbReference type="RefSeq" id="WP_345371066.1">
    <property type="nucleotide sequence ID" value="NZ_BAABJX010000026.1"/>
</dbReference>
<dbReference type="Proteomes" id="UP001500298">
    <property type="component" value="Unassembled WGS sequence"/>
</dbReference>
<name>A0ABP9D773_9BACT</name>
<comment type="cofactor">
    <cofactor evidence="1">
        <name>Zn(2+)</name>
        <dbReference type="ChEBI" id="CHEBI:29105"/>
    </cofactor>
</comment>